<protein>
    <submittedName>
        <fullName evidence="4">Uncharacterized protein</fullName>
    </submittedName>
</protein>
<dbReference type="EMBL" id="CBXI010000031">
    <property type="protein sequence ID" value="CDL91640.1"/>
    <property type="molecule type" value="Genomic_DNA"/>
</dbReference>
<dbReference type="RefSeq" id="WP_017895191.1">
    <property type="nucleotide sequence ID" value="NZ_CBXI010000031.1"/>
</dbReference>
<sequence>MYRYDTDLEFLKYCSNEDLDLLVTYLIKDKDGNPRLTEELTYTDEYKLYSPNHKMYWQLIAAELQCFGANTFATLFRGGKGVLYKELLMDVCNKLKVNYNKNSSTEIIEMNLIMKILTDSIENMDSQQIKDIIKELKLKTTNYSKEALLAALQFAIKIGGFQSYEIAVIVANAVAKQLLKRGLSFTANATLTRAISIFAGPIGWIITGAWTLIDIGGPAYRVTIPSVVQVAYMRLKNKAQ</sequence>
<dbReference type="GeneID" id="29418783"/>
<name>W6N657_CLOTY</name>
<evidence type="ECO:0000313" key="4">
    <source>
        <dbReference type="EMBL" id="CDL91640.1"/>
    </source>
</evidence>
<dbReference type="AlphaFoldDB" id="W6N657"/>
<feature type="domain" description="Ubiquinol-cytochrome c chaperone" evidence="2">
    <location>
        <begin position="56"/>
        <end position="225"/>
    </location>
</feature>
<evidence type="ECO:0000259" key="3">
    <source>
        <dbReference type="Pfam" id="PF13099"/>
    </source>
</evidence>
<feature type="domain" description="DUF3944" evidence="3">
    <location>
        <begin position="2"/>
        <end position="36"/>
    </location>
</feature>
<dbReference type="InterPro" id="IPR021150">
    <property type="entry name" value="Ubiq_cyt_c_chap"/>
</dbReference>
<evidence type="ECO:0000256" key="1">
    <source>
        <dbReference type="ARBA" id="ARBA00006436"/>
    </source>
</evidence>
<reference evidence="4 5" key="1">
    <citation type="journal article" date="2015" name="Genome Announc.">
        <title>Draft Genome Sequence of Clostridium tyrobutyricum Strain DIVETGP, Isolated from Cow's Milk for Grana Padano Production.</title>
        <authorList>
            <person name="Soggiu A."/>
            <person name="Piras C."/>
            <person name="Gaiarsa S."/>
            <person name="Sassera D."/>
            <person name="Roncada P."/>
            <person name="Bendixen E."/>
            <person name="Brasca M."/>
            <person name="Bonizzi L."/>
        </authorList>
    </citation>
    <scope>NUCLEOTIDE SEQUENCE [LARGE SCALE GENOMIC DNA]</scope>
    <source>
        <strain evidence="4 5">DIVETGP</strain>
    </source>
</reference>
<gene>
    <name evidence="4" type="ORF">CTDIVETGP_1710</name>
</gene>
<keyword evidence="5" id="KW-1185">Reference proteome</keyword>
<accession>W6N657</accession>
<evidence type="ECO:0000313" key="5">
    <source>
        <dbReference type="Proteomes" id="UP000019482"/>
    </source>
</evidence>
<dbReference type="Pfam" id="PF03981">
    <property type="entry name" value="Ubiq_cyt_C_chap"/>
    <property type="match status" value="1"/>
</dbReference>
<proteinExistence type="inferred from homology"/>
<dbReference type="Proteomes" id="UP000019482">
    <property type="component" value="Unassembled WGS sequence"/>
</dbReference>
<comment type="caution">
    <text evidence="4">The sequence shown here is derived from an EMBL/GenBank/DDBJ whole genome shotgun (WGS) entry which is preliminary data.</text>
</comment>
<dbReference type="Pfam" id="PF13099">
    <property type="entry name" value="DUF3944"/>
    <property type="match status" value="1"/>
</dbReference>
<organism evidence="4 5">
    <name type="scientific">Clostridium tyrobutyricum DIVETGP</name>
    <dbReference type="NCBI Taxonomy" id="1408889"/>
    <lineage>
        <taxon>Bacteria</taxon>
        <taxon>Bacillati</taxon>
        <taxon>Bacillota</taxon>
        <taxon>Clostridia</taxon>
        <taxon>Eubacteriales</taxon>
        <taxon>Clostridiaceae</taxon>
        <taxon>Clostridium</taxon>
    </lineage>
</organism>
<dbReference type="InterPro" id="IPR025217">
    <property type="entry name" value="DUF3944"/>
</dbReference>
<comment type="similarity">
    <text evidence="1">Belongs to the UPF0174 family.</text>
</comment>
<evidence type="ECO:0000259" key="2">
    <source>
        <dbReference type="Pfam" id="PF03981"/>
    </source>
</evidence>